<evidence type="ECO:0000256" key="2">
    <source>
        <dbReference type="ARBA" id="ARBA00022475"/>
    </source>
</evidence>
<dbReference type="PANTHER" id="PTHR42920">
    <property type="entry name" value="OS03G0707200 PROTEIN-RELATED"/>
    <property type="match status" value="1"/>
</dbReference>
<protein>
    <recommendedName>
        <fullName evidence="9">EamA domain-containing protein</fullName>
    </recommendedName>
</protein>
<keyword evidence="8" id="KW-1185">Reference proteome</keyword>
<dbReference type="PANTHER" id="PTHR42920:SF23">
    <property type="entry name" value="EAMA DOMAIN-CONTAINING PROTEIN"/>
    <property type="match status" value="1"/>
</dbReference>
<evidence type="ECO:0000256" key="6">
    <source>
        <dbReference type="SAM" id="Phobius"/>
    </source>
</evidence>
<feature type="transmembrane region" description="Helical" evidence="6">
    <location>
        <begin position="67"/>
        <end position="87"/>
    </location>
</feature>
<dbReference type="InterPro" id="IPR037185">
    <property type="entry name" value="EmrE-like"/>
</dbReference>
<sequence>MSEGKADRGALLAGAELGLWGFASTLAQAWGLKNTTAVHAAVLLSLINVLVPLLSSRTGEAISQRTWTGCSIAVVATIVLGTDLGTAGGVMGELSPGDAGVLTAAVLYAWITVRLGTLAKKYPGDLLTIWRSGFKLIFASSLVALEVANLSAFPSGEMARSSISMQSLWEGWRDPFQWAIILYSAVAPEALASLLQARGQAELPPSQISFCIRLFQPILKFVAKGMFTKAQVIYASTAMWTSAWAVLLVGEDIAPNELVGGGLMIVAVLLSSISDSDKQEDVSQK</sequence>
<keyword evidence="3 6" id="KW-0812">Transmembrane</keyword>
<reference evidence="7 8" key="1">
    <citation type="journal article" date="2015" name="Genome Biol. Evol.">
        <title>Comparative Genomics of a Bacterivorous Green Alga Reveals Evolutionary Causalities and Consequences of Phago-Mixotrophic Mode of Nutrition.</title>
        <authorList>
            <person name="Burns J.A."/>
            <person name="Paasch A."/>
            <person name="Narechania A."/>
            <person name="Kim E."/>
        </authorList>
    </citation>
    <scope>NUCLEOTIDE SEQUENCE [LARGE SCALE GENOMIC DNA]</scope>
    <source>
        <strain evidence="7 8">PLY_AMNH</strain>
    </source>
</reference>
<dbReference type="GO" id="GO:0005886">
    <property type="term" value="C:plasma membrane"/>
    <property type="evidence" value="ECO:0007669"/>
    <property type="project" value="UniProtKB-SubCell"/>
</dbReference>
<organism evidence="7 8">
    <name type="scientific">Cymbomonas tetramitiformis</name>
    <dbReference type="NCBI Taxonomy" id="36881"/>
    <lineage>
        <taxon>Eukaryota</taxon>
        <taxon>Viridiplantae</taxon>
        <taxon>Chlorophyta</taxon>
        <taxon>Pyramimonadophyceae</taxon>
        <taxon>Pyramimonadales</taxon>
        <taxon>Pyramimonadaceae</taxon>
        <taxon>Cymbomonas</taxon>
    </lineage>
</organism>
<evidence type="ECO:0008006" key="9">
    <source>
        <dbReference type="Google" id="ProtNLM"/>
    </source>
</evidence>
<evidence type="ECO:0000313" key="8">
    <source>
        <dbReference type="Proteomes" id="UP001190700"/>
    </source>
</evidence>
<dbReference type="SUPFAM" id="SSF103481">
    <property type="entry name" value="Multidrug resistance efflux transporter EmrE"/>
    <property type="match status" value="1"/>
</dbReference>
<evidence type="ECO:0000256" key="3">
    <source>
        <dbReference type="ARBA" id="ARBA00022692"/>
    </source>
</evidence>
<comment type="subcellular location">
    <subcellularLocation>
        <location evidence="1">Cell membrane</location>
        <topology evidence="1">Multi-pass membrane protein</topology>
    </subcellularLocation>
</comment>
<keyword evidence="4 6" id="KW-1133">Transmembrane helix</keyword>
<gene>
    <name evidence="7" type="ORF">CYMTET_56293</name>
</gene>
<dbReference type="Proteomes" id="UP001190700">
    <property type="component" value="Unassembled WGS sequence"/>
</dbReference>
<feature type="transmembrane region" description="Helical" evidence="6">
    <location>
        <begin position="99"/>
        <end position="116"/>
    </location>
</feature>
<dbReference type="EMBL" id="LGRX02035720">
    <property type="protein sequence ID" value="KAK3233404.1"/>
    <property type="molecule type" value="Genomic_DNA"/>
</dbReference>
<name>A0AAE0BCZ9_9CHLO</name>
<dbReference type="InterPro" id="IPR051258">
    <property type="entry name" value="Diverse_Substrate_Transporter"/>
</dbReference>
<accession>A0AAE0BCZ9</accession>
<comment type="caution">
    <text evidence="7">The sequence shown here is derived from an EMBL/GenBank/DDBJ whole genome shotgun (WGS) entry which is preliminary data.</text>
</comment>
<dbReference type="AlphaFoldDB" id="A0AAE0BCZ9"/>
<evidence type="ECO:0000313" key="7">
    <source>
        <dbReference type="EMBL" id="KAK3233404.1"/>
    </source>
</evidence>
<keyword evidence="2" id="KW-1003">Cell membrane</keyword>
<keyword evidence="5 6" id="KW-0472">Membrane</keyword>
<evidence type="ECO:0000256" key="1">
    <source>
        <dbReference type="ARBA" id="ARBA00004651"/>
    </source>
</evidence>
<evidence type="ECO:0000256" key="4">
    <source>
        <dbReference type="ARBA" id="ARBA00022989"/>
    </source>
</evidence>
<evidence type="ECO:0000256" key="5">
    <source>
        <dbReference type="ARBA" id="ARBA00023136"/>
    </source>
</evidence>
<feature type="transmembrane region" description="Helical" evidence="6">
    <location>
        <begin position="37"/>
        <end position="55"/>
    </location>
</feature>
<proteinExistence type="predicted"/>